<feature type="transmembrane region" description="Helical" evidence="1">
    <location>
        <begin position="12"/>
        <end position="30"/>
    </location>
</feature>
<dbReference type="EMBL" id="GGEC01009286">
    <property type="protein sequence ID" value="MBW89769.1"/>
    <property type="molecule type" value="Transcribed_RNA"/>
</dbReference>
<dbReference type="AlphaFoldDB" id="A0A2P2J8H1"/>
<accession>A0A2P2J8H1</accession>
<keyword evidence="1" id="KW-0472">Membrane</keyword>
<sequence length="75" mass="8938">MGAVLMFGGQMPVVRVTYFTSATFFGRKFLMLTIRSRRCMRFVFLLIFHFFFVSYFSLDGIFGFLFLQFIDQLFD</sequence>
<evidence type="ECO:0000256" key="1">
    <source>
        <dbReference type="SAM" id="Phobius"/>
    </source>
</evidence>
<organism evidence="2">
    <name type="scientific">Rhizophora mucronata</name>
    <name type="common">Asiatic mangrove</name>
    <dbReference type="NCBI Taxonomy" id="61149"/>
    <lineage>
        <taxon>Eukaryota</taxon>
        <taxon>Viridiplantae</taxon>
        <taxon>Streptophyta</taxon>
        <taxon>Embryophyta</taxon>
        <taxon>Tracheophyta</taxon>
        <taxon>Spermatophyta</taxon>
        <taxon>Magnoliopsida</taxon>
        <taxon>eudicotyledons</taxon>
        <taxon>Gunneridae</taxon>
        <taxon>Pentapetalae</taxon>
        <taxon>rosids</taxon>
        <taxon>fabids</taxon>
        <taxon>Malpighiales</taxon>
        <taxon>Rhizophoraceae</taxon>
        <taxon>Rhizophora</taxon>
    </lineage>
</organism>
<reference evidence="2" key="1">
    <citation type="submission" date="2018-02" db="EMBL/GenBank/DDBJ databases">
        <title>Rhizophora mucronata_Transcriptome.</title>
        <authorList>
            <person name="Meera S.P."/>
            <person name="Sreeshan A."/>
            <person name="Augustine A."/>
        </authorList>
    </citation>
    <scope>NUCLEOTIDE SEQUENCE</scope>
    <source>
        <tissue evidence="2">Leaf</tissue>
    </source>
</reference>
<protein>
    <submittedName>
        <fullName evidence="2">Phospho-2-dehydro-3-deoxyheptonate aldolase</fullName>
    </submittedName>
</protein>
<proteinExistence type="predicted"/>
<name>A0A2P2J8H1_RHIMU</name>
<keyword evidence="1" id="KW-0812">Transmembrane</keyword>
<keyword evidence="1" id="KW-1133">Transmembrane helix</keyword>
<feature type="transmembrane region" description="Helical" evidence="1">
    <location>
        <begin position="42"/>
        <end position="70"/>
    </location>
</feature>
<evidence type="ECO:0000313" key="2">
    <source>
        <dbReference type="EMBL" id="MBW89769.1"/>
    </source>
</evidence>